<sequence>MPPSSSPYSSEASQSPSSSLIRKRKHALESETPSADSAIDAEPDEPILSHAAKRKQKRKDGKNLPEADDTVPVSKKPRRSPEATGDVSALPSADHIKRQNSIWVGNLSFKTTSNGLVRFFDGIGDITRVHMPTKMVSGRPDEGHARKENRGFAYVDFRTPNAKTVAISMSEQFLDGRKLLIKDGNDFTGRPIPAKGMHSAVDGVLSSAPATGGLTKSAKKILANQKQPPAPSLFFGNLGFDATEDSIRKLLEAHGKKASHEDEEDSAWIRKVRMGTFEDSGKCKGWAFVDFTSIKYATAALTNPRNHHLNGRNLVVEYASPEAVRRGGGGGERRSLGRKAVADREEDGLMEEEPLHEVYSGKPAKERKGRSKHSRPTPGAALALAKREQIAIVPSQGTRITFD</sequence>
<comment type="caution">
    <text evidence="1">The sequence shown here is derived from an EMBL/GenBank/DDBJ whole genome shotgun (WGS) entry which is preliminary data.</text>
</comment>
<reference evidence="1" key="1">
    <citation type="submission" date="2021-02" db="EMBL/GenBank/DDBJ databases">
        <authorList>
            <consortium name="DOE Joint Genome Institute"/>
            <person name="Ahrendt S."/>
            <person name="Looney B.P."/>
            <person name="Miyauchi S."/>
            <person name="Morin E."/>
            <person name="Drula E."/>
            <person name="Courty P.E."/>
            <person name="Chicoki N."/>
            <person name="Fauchery L."/>
            <person name="Kohler A."/>
            <person name="Kuo A."/>
            <person name="Labutti K."/>
            <person name="Pangilinan J."/>
            <person name="Lipzen A."/>
            <person name="Riley R."/>
            <person name="Andreopoulos W."/>
            <person name="He G."/>
            <person name="Johnson J."/>
            <person name="Barry K.W."/>
            <person name="Grigoriev I.V."/>
            <person name="Nagy L."/>
            <person name="Hibbett D."/>
            <person name="Henrissat B."/>
            <person name="Matheny P.B."/>
            <person name="Labbe J."/>
            <person name="Martin F."/>
        </authorList>
    </citation>
    <scope>NUCLEOTIDE SEQUENCE</scope>
    <source>
        <strain evidence="1">EC-137</strain>
    </source>
</reference>
<gene>
    <name evidence="1" type="ORF">K488DRAFT_81776</name>
</gene>
<evidence type="ECO:0000313" key="2">
    <source>
        <dbReference type="Proteomes" id="UP000814128"/>
    </source>
</evidence>
<evidence type="ECO:0000313" key="1">
    <source>
        <dbReference type="EMBL" id="KAI0036788.1"/>
    </source>
</evidence>
<dbReference type="Proteomes" id="UP000814128">
    <property type="component" value="Unassembled WGS sequence"/>
</dbReference>
<protein>
    <submittedName>
        <fullName evidence="1">Uncharacterized protein</fullName>
    </submittedName>
</protein>
<keyword evidence="2" id="KW-1185">Reference proteome</keyword>
<organism evidence="1 2">
    <name type="scientific">Vararia minispora EC-137</name>
    <dbReference type="NCBI Taxonomy" id="1314806"/>
    <lineage>
        <taxon>Eukaryota</taxon>
        <taxon>Fungi</taxon>
        <taxon>Dikarya</taxon>
        <taxon>Basidiomycota</taxon>
        <taxon>Agaricomycotina</taxon>
        <taxon>Agaricomycetes</taxon>
        <taxon>Russulales</taxon>
        <taxon>Lachnocladiaceae</taxon>
        <taxon>Vararia</taxon>
    </lineage>
</organism>
<reference evidence="1" key="2">
    <citation type="journal article" date="2022" name="New Phytol.">
        <title>Evolutionary transition to the ectomycorrhizal habit in the genomes of a hyperdiverse lineage of mushroom-forming fungi.</title>
        <authorList>
            <person name="Looney B."/>
            <person name="Miyauchi S."/>
            <person name="Morin E."/>
            <person name="Drula E."/>
            <person name="Courty P.E."/>
            <person name="Kohler A."/>
            <person name="Kuo A."/>
            <person name="LaButti K."/>
            <person name="Pangilinan J."/>
            <person name="Lipzen A."/>
            <person name="Riley R."/>
            <person name="Andreopoulos W."/>
            <person name="He G."/>
            <person name="Johnson J."/>
            <person name="Nolan M."/>
            <person name="Tritt A."/>
            <person name="Barry K.W."/>
            <person name="Grigoriev I.V."/>
            <person name="Nagy L.G."/>
            <person name="Hibbett D."/>
            <person name="Henrissat B."/>
            <person name="Matheny P.B."/>
            <person name="Labbe J."/>
            <person name="Martin F.M."/>
        </authorList>
    </citation>
    <scope>NUCLEOTIDE SEQUENCE</scope>
    <source>
        <strain evidence="1">EC-137</strain>
    </source>
</reference>
<proteinExistence type="predicted"/>
<name>A0ACB8QZ06_9AGAM</name>
<accession>A0ACB8QZ06</accession>
<dbReference type="EMBL" id="MU273468">
    <property type="protein sequence ID" value="KAI0036788.1"/>
    <property type="molecule type" value="Genomic_DNA"/>
</dbReference>